<organism evidence="4 5">
    <name type="scientific">Fusarium pseudograminearum (strain CS3096)</name>
    <name type="common">Wheat and barley crown-rot fungus</name>
    <dbReference type="NCBI Taxonomy" id="1028729"/>
    <lineage>
        <taxon>Eukaryota</taxon>
        <taxon>Fungi</taxon>
        <taxon>Dikarya</taxon>
        <taxon>Ascomycota</taxon>
        <taxon>Pezizomycotina</taxon>
        <taxon>Sordariomycetes</taxon>
        <taxon>Hypocreomycetidae</taxon>
        <taxon>Hypocreales</taxon>
        <taxon>Nectriaceae</taxon>
        <taxon>Fusarium</taxon>
    </lineage>
</organism>
<feature type="region of interest" description="Disordered" evidence="1">
    <location>
        <begin position="170"/>
        <end position="191"/>
    </location>
</feature>
<feature type="signal peptide" evidence="2">
    <location>
        <begin position="1"/>
        <end position="20"/>
    </location>
</feature>
<dbReference type="InterPro" id="IPR003609">
    <property type="entry name" value="Pan_app"/>
</dbReference>
<evidence type="ECO:0000259" key="3">
    <source>
        <dbReference type="Pfam" id="PF00024"/>
    </source>
</evidence>
<feature type="domain" description="Apple" evidence="3">
    <location>
        <begin position="51"/>
        <end position="94"/>
    </location>
</feature>
<accession>K3VI42</accession>
<dbReference type="OrthoDB" id="5048162at2759"/>
<evidence type="ECO:0000313" key="4">
    <source>
        <dbReference type="EMBL" id="EKJ74202.1"/>
    </source>
</evidence>
<dbReference type="KEGG" id="fpu:FPSE_05499"/>
<dbReference type="AlphaFoldDB" id="K3VI42"/>
<proteinExistence type="predicted"/>
<gene>
    <name evidence="4" type="ORF">FPSE_05499</name>
</gene>
<evidence type="ECO:0000256" key="1">
    <source>
        <dbReference type="SAM" id="MobiDB-lite"/>
    </source>
</evidence>
<comment type="caution">
    <text evidence="4">The sequence shown here is derived from an EMBL/GenBank/DDBJ whole genome shotgun (WGS) entry which is preliminary data.</text>
</comment>
<keyword evidence="5" id="KW-1185">Reference proteome</keyword>
<feature type="chain" id="PRO_5003866816" description="Apple domain-containing protein" evidence="2">
    <location>
        <begin position="21"/>
        <end position="675"/>
    </location>
</feature>
<dbReference type="HOGENOM" id="CLU_449799_0_0_1"/>
<evidence type="ECO:0000313" key="5">
    <source>
        <dbReference type="Proteomes" id="UP000007978"/>
    </source>
</evidence>
<protein>
    <recommendedName>
        <fullName evidence="3">Apple domain-containing protein</fullName>
    </recommendedName>
</protein>
<keyword evidence="2" id="KW-0732">Signal</keyword>
<evidence type="ECO:0000256" key="2">
    <source>
        <dbReference type="SAM" id="SignalP"/>
    </source>
</evidence>
<feature type="region of interest" description="Disordered" evidence="1">
    <location>
        <begin position="205"/>
        <end position="254"/>
    </location>
</feature>
<sequence length="675" mass="77611">MAWPVRLCLILKALTWAVQAQECPGPSSDMVSRIKFKWYPNSQTFAEPGNGEINVLDNVPSLQDCANHCAVIANCKASVWNDITHHCRLISDTDGCQDEEPSQHSLWRVGFIDDADNIGCSEKEIEAKCADKETAARLEAEKECNSRNDDLRAEIARLQAENTALRAAKNEAERKLGDAQTVRDEDQKRLNKQCQDKLNDEIEKRRKAVKDARDDAERNCRSKQENEHQRQLDDLRAQCDEKSKADKAERDRIESQCADSHDKLTQRCIDDLSKADQKYTDCNNKCNEDIRRKDEQIQQCTDILNIVKDQQKQSDNQCQADKANLQKDCDNIRNNDKIILEATCQAEKDIINTKCTYDTDAAKRQLEQQLESRCRAEKDLINKQCTHDIDSAKRQQEQQLESKCRAEKDVINERCSSDIDAAKRQLEQQLESKCRAEKDNIKKQCTYDIDAAKRQLQQQLDSKCQAEKDVINNQCTYDIDAAKRQQQQQLDSKCQREKDELDKQCNDRLAKEQKTSDEACQRQKDDLDNRCNDKLANEQKTADDTCQRQKDELRKECDDRCKTQARGKDDICYNPGGFGAWPATIPPFDIDDTNYVLKPDTNLRPGPPIERTATSPAACAREYCNDVSDCVAIRWDVNKLNTCYVFNESPYSPFEKSRLKVYSNSYMIVKSDRMR</sequence>
<dbReference type="EMBL" id="AFNW01000113">
    <property type="protein sequence ID" value="EKJ74202.1"/>
    <property type="molecule type" value="Genomic_DNA"/>
</dbReference>
<dbReference type="Pfam" id="PF00024">
    <property type="entry name" value="PAN_1"/>
    <property type="match status" value="1"/>
</dbReference>
<dbReference type="Proteomes" id="UP000007978">
    <property type="component" value="Chromosome 2"/>
</dbReference>
<name>K3VI42_FUSPC</name>
<dbReference type="RefSeq" id="XP_009256892.1">
    <property type="nucleotide sequence ID" value="XM_009258617.1"/>
</dbReference>
<dbReference type="GeneID" id="20364117"/>
<reference evidence="4 5" key="1">
    <citation type="journal article" date="2012" name="PLoS Pathog.">
        <title>Comparative pathogenomics reveals horizontally acquired novel virulence genes in fungi infecting cereal hosts.</title>
        <authorList>
            <person name="Gardiner D.M."/>
            <person name="McDonald M.C."/>
            <person name="Covarelli L."/>
            <person name="Solomon P.S."/>
            <person name="Rusu A.G."/>
            <person name="Marshall M."/>
            <person name="Kazan K."/>
            <person name="Chakraborty S."/>
            <person name="McDonald B.A."/>
            <person name="Manners J.M."/>
        </authorList>
    </citation>
    <scope>NUCLEOTIDE SEQUENCE [LARGE SCALE GENOMIC DNA]</scope>
    <source>
        <strain evidence="4 5">CS3096</strain>
    </source>
</reference>